<accession>A0A368FTB8</accession>
<comment type="caution">
    <text evidence="1">The sequence shown here is derived from an EMBL/GenBank/DDBJ whole genome shotgun (WGS) entry which is preliminary data.</text>
</comment>
<evidence type="ECO:0000313" key="1">
    <source>
        <dbReference type="EMBL" id="RCN33487.1"/>
    </source>
</evidence>
<evidence type="ECO:0000313" key="2">
    <source>
        <dbReference type="Proteomes" id="UP000252519"/>
    </source>
</evidence>
<dbReference type="Proteomes" id="UP000252519">
    <property type="component" value="Unassembled WGS sequence"/>
</dbReference>
<keyword evidence="2" id="KW-1185">Reference proteome</keyword>
<proteinExistence type="predicted"/>
<dbReference type="EMBL" id="JOJR01000913">
    <property type="protein sequence ID" value="RCN33487.1"/>
    <property type="molecule type" value="Genomic_DNA"/>
</dbReference>
<gene>
    <name evidence="1" type="ORF">ANCCAN_20686</name>
</gene>
<name>A0A368FTB8_ANCCA</name>
<protein>
    <submittedName>
        <fullName evidence="1">Uncharacterized protein</fullName>
    </submittedName>
</protein>
<reference evidence="1 2" key="1">
    <citation type="submission" date="2014-10" db="EMBL/GenBank/DDBJ databases">
        <title>Draft genome of the hookworm Ancylostoma caninum.</title>
        <authorList>
            <person name="Mitreva M."/>
        </authorList>
    </citation>
    <scope>NUCLEOTIDE SEQUENCE [LARGE SCALE GENOMIC DNA]</scope>
    <source>
        <strain evidence="1 2">Baltimore</strain>
    </source>
</reference>
<sequence>MPCAVRRSAAVAVGFRENCFPKPSGGCKCDIDDGSVDTMIEFATDDECKKPTESISAVSAQNRVDSVISKRAGVETKELPEAEKTYAVVTAENKKKLGEEIHQKFGAFKVGRPCLRTY</sequence>
<organism evidence="1 2">
    <name type="scientific">Ancylostoma caninum</name>
    <name type="common">Dog hookworm</name>
    <dbReference type="NCBI Taxonomy" id="29170"/>
    <lineage>
        <taxon>Eukaryota</taxon>
        <taxon>Metazoa</taxon>
        <taxon>Ecdysozoa</taxon>
        <taxon>Nematoda</taxon>
        <taxon>Chromadorea</taxon>
        <taxon>Rhabditida</taxon>
        <taxon>Rhabditina</taxon>
        <taxon>Rhabditomorpha</taxon>
        <taxon>Strongyloidea</taxon>
        <taxon>Ancylostomatidae</taxon>
        <taxon>Ancylostomatinae</taxon>
        <taxon>Ancylostoma</taxon>
    </lineage>
</organism>
<dbReference type="AlphaFoldDB" id="A0A368FTB8"/>
<dbReference type="OrthoDB" id="5846381at2759"/>